<dbReference type="InterPro" id="IPR001245">
    <property type="entry name" value="Ser-Thr/Tyr_kinase_cat_dom"/>
</dbReference>
<dbReference type="EnsemblMetazoa" id="PPA34043.1">
    <property type="protein sequence ID" value="PPA34043.1"/>
    <property type="gene ID" value="WBGene00272412"/>
</dbReference>
<dbReference type="GO" id="GO:0004383">
    <property type="term" value="F:guanylate cyclase activity"/>
    <property type="evidence" value="ECO:0007669"/>
    <property type="project" value="UniProtKB-EC"/>
</dbReference>
<accession>A0A8R1YQN9</accession>
<evidence type="ECO:0000313" key="6">
    <source>
        <dbReference type="EnsemblMetazoa" id="PPA34043.1"/>
    </source>
</evidence>
<dbReference type="Gene3D" id="1.10.510.10">
    <property type="entry name" value="Transferase(Phosphotransferase) domain 1"/>
    <property type="match status" value="1"/>
</dbReference>
<gene>
    <name evidence="6" type="primary">WBGene00272412</name>
</gene>
<comment type="catalytic activity">
    <reaction evidence="1">
        <text>GTP = 3',5'-cyclic GMP + diphosphate</text>
        <dbReference type="Rhea" id="RHEA:13665"/>
        <dbReference type="ChEBI" id="CHEBI:33019"/>
        <dbReference type="ChEBI" id="CHEBI:37565"/>
        <dbReference type="ChEBI" id="CHEBI:57746"/>
        <dbReference type="EC" id="4.6.1.2"/>
    </reaction>
</comment>
<sequence length="232" mass="26017">MRTIGVFSVLNIMRDTIDDDRIEQLLTVAHSFSSDESLANPIHPSSPSHIPAIQPPSLIGTSNQLSTLRRMHGFNCSTPKQGNAEAVARKQAFLWTAPEILRIIPTNMAELPKEMAQRADIYSLGTLLYEIYGRQGPYGDDLIDTSQIISALKSGSVDGVVSRPDISLIRKAPKEIQDMVSRCWNEDPKRRPLINKIKDKVAKVNNGKRTNIADNIMELLDRYKYNLTDMIE</sequence>
<reference evidence="6" key="2">
    <citation type="submission" date="2022-06" db="UniProtKB">
        <authorList>
            <consortium name="EnsemblMetazoa"/>
        </authorList>
    </citation>
    <scope>IDENTIFICATION</scope>
    <source>
        <strain evidence="6">PS312</strain>
    </source>
</reference>
<dbReference type="FunFam" id="1.10.510.10:FF:002603">
    <property type="match status" value="1"/>
</dbReference>
<accession>A0A2A6BC73</accession>
<proteinExistence type="predicted"/>
<dbReference type="Pfam" id="PF07714">
    <property type="entry name" value="PK_Tyr_Ser-Thr"/>
    <property type="match status" value="1"/>
</dbReference>
<evidence type="ECO:0000256" key="2">
    <source>
        <dbReference type="ARBA" id="ARBA00012202"/>
    </source>
</evidence>
<evidence type="ECO:0000256" key="3">
    <source>
        <dbReference type="ARBA" id="ARBA00022741"/>
    </source>
</evidence>
<keyword evidence="4" id="KW-0456">Lyase</keyword>
<organism evidence="6 7">
    <name type="scientific">Pristionchus pacificus</name>
    <name type="common">Parasitic nematode worm</name>
    <dbReference type="NCBI Taxonomy" id="54126"/>
    <lineage>
        <taxon>Eukaryota</taxon>
        <taxon>Metazoa</taxon>
        <taxon>Ecdysozoa</taxon>
        <taxon>Nematoda</taxon>
        <taxon>Chromadorea</taxon>
        <taxon>Rhabditida</taxon>
        <taxon>Rhabditina</taxon>
        <taxon>Diplogasteromorpha</taxon>
        <taxon>Diplogasteroidea</taxon>
        <taxon>Neodiplogasteridae</taxon>
        <taxon>Pristionchus</taxon>
    </lineage>
</organism>
<keyword evidence="7" id="KW-1185">Reference proteome</keyword>
<keyword evidence="3" id="KW-0547">Nucleotide-binding</keyword>
<keyword evidence="5" id="KW-0141">cGMP biosynthesis</keyword>
<dbReference type="PANTHER" id="PTHR11920:SF459">
    <property type="entry name" value="RECEPTOR-TYPE GUANYLATE CYCLASE GCY-11"/>
    <property type="match status" value="1"/>
</dbReference>
<dbReference type="GO" id="GO:0004672">
    <property type="term" value="F:protein kinase activity"/>
    <property type="evidence" value="ECO:0007669"/>
    <property type="project" value="InterPro"/>
</dbReference>
<dbReference type="Proteomes" id="UP000005239">
    <property type="component" value="Unassembled WGS sequence"/>
</dbReference>
<dbReference type="PANTHER" id="PTHR11920">
    <property type="entry name" value="GUANYLYL CYCLASE"/>
    <property type="match status" value="1"/>
</dbReference>
<evidence type="ECO:0000256" key="1">
    <source>
        <dbReference type="ARBA" id="ARBA00001436"/>
    </source>
</evidence>
<dbReference type="PROSITE" id="PS50011">
    <property type="entry name" value="PROTEIN_KINASE_DOM"/>
    <property type="match status" value="1"/>
</dbReference>
<dbReference type="OrthoDB" id="1890790at2759"/>
<dbReference type="InterPro" id="IPR000719">
    <property type="entry name" value="Prot_kinase_dom"/>
</dbReference>
<dbReference type="InterPro" id="IPR011009">
    <property type="entry name" value="Kinase-like_dom_sf"/>
</dbReference>
<evidence type="ECO:0000256" key="5">
    <source>
        <dbReference type="ARBA" id="ARBA00023293"/>
    </source>
</evidence>
<evidence type="ECO:0000313" key="7">
    <source>
        <dbReference type="Proteomes" id="UP000005239"/>
    </source>
</evidence>
<protein>
    <recommendedName>
        <fullName evidence="2">guanylate cyclase</fullName>
        <ecNumber evidence="2">4.6.1.2</ecNumber>
    </recommendedName>
</protein>
<dbReference type="EC" id="4.6.1.2" evidence="2"/>
<dbReference type="GO" id="GO:0005524">
    <property type="term" value="F:ATP binding"/>
    <property type="evidence" value="ECO:0007669"/>
    <property type="project" value="InterPro"/>
</dbReference>
<dbReference type="AlphaFoldDB" id="A0A2A6BC73"/>
<reference evidence="7" key="1">
    <citation type="journal article" date="2008" name="Nat. Genet.">
        <title>The Pristionchus pacificus genome provides a unique perspective on nematode lifestyle and parasitism.</title>
        <authorList>
            <person name="Dieterich C."/>
            <person name="Clifton S.W."/>
            <person name="Schuster L.N."/>
            <person name="Chinwalla A."/>
            <person name="Delehaunty K."/>
            <person name="Dinkelacker I."/>
            <person name="Fulton L."/>
            <person name="Fulton R."/>
            <person name="Godfrey J."/>
            <person name="Minx P."/>
            <person name="Mitreva M."/>
            <person name="Roeseler W."/>
            <person name="Tian H."/>
            <person name="Witte H."/>
            <person name="Yang S.P."/>
            <person name="Wilson R.K."/>
            <person name="Sommer R.J."/>
        </authorList>
    </citation>
    <scope>NUCLEOTIDE SEQUENCE [LARGE SCALE GENOMIC DNA]</scope>
    <source>
        <strain evidence="7">PS312</strain>
    </source>
</reference>
<dbReference type="InterPro" id="IPR050401">
    <property type="entry name" value="Cyclic_nucleotide_synthase"/>
</dbReference>
<evidence type="ECO:0000256" key="4">
    <source>
        <dbReference type="ARBA" id="ARBA00023239"/>
    </source>
</evidence>
<dbReference type="SUPFAM" id="SSF56112">
    <property type="entry name" value="Protein kinase-like (PK-like)"/>
    <property type="match status" value="1"/>
</dbReference>
<name>A0A2A6BC73_PRIPA</name>